<keyword evidence="2" id="KW-1185">Reference proteome</keyword>
<evidence type="ECO:0000313" key="2">
    <source>
        <dbReference type="Proteomes" id="UP001163046"/>
    </source>
</evidence>
<evidence type="ECO:0000313" key="1">
    <source>
        <dbReference type="EMBL" id="KAJ7383291.1"/>
    </source>
</evidence>
<reference evidence="1" key="1">
    <citation type="submission" date="2023-01" db="EMBL/GenBank/DDBJ databases">
        <title>Genome assembly of the deep-sea coral Lophelia pertusa.</title>
        <authorList>
            <person name="Herrera S."/>
            <person name="Cordes E."/>
        </authorList>
    </citation>
    <scope>NUCLEOTIDE SEQUENCE</scope>
    <source>
        <strain evidence="1">USNM1676648</strain>
        <tissue evidence="1">Polyp</tissue>
    </source>
</reference>
<dbReference type="Proteomes" id="UP001163046">
    <property type="component" value="Unassembled WGS sequence"/>
</dbReference>
<comment type="caution">
    <text evidence="1">The sequence shown here is derived from an EMBL/GenBank/DDBJ whole genome shotgun (WGS) entry which is preliminary data.</text>
</comment>
<proteinExistence type="predicted"/>
<name>A0A9X0D1K4_9CNID</name>
<protein>
    <submittedName>
        <fullName evidence="1">Uncharacterized protein</fullName>
    </submittedName>
</protein>
<dbReference type="EMBL" id="MU825902">
    <property type="protein sequence ID" value="KAJ7383291.1"/>
    <property type="molecule type" value="Genomic_DNA"/>
</dbReference>
<sequence length="134" mass="14459">MLAVKLMKSIKAINAFRVVNDRTLKTVTSAEGNGNVSIVSTEPFVKSTLSSTSSCKRQEIQARLLHARPKARTTSTGRRVRCLGYQRCKDGSVMVIISSHLNCSRNMFHCSSGCSVAKSSKVNSSMCEDAAAGN</sequence>
<accession>A0A9X0D1K4</accession>
<dbReference type="AlphaFoldDB" id="A0A9X0D1K4"/>
<organism evidence="1 2">
    <name type="scientific">Desmophyllum pertusum</name>
    <dbReference type="NCBI Taxonomy" id="174260"/>
    <lineage>
        <taxon>Eukaryota</taxon>
        <taxon>Metazoa</taxon>
        <taxon>Cnidaria</taxon>
        <taxon>Anthozoa</taxon>
        <taxon>Hexacorallia</taxon>
        <taxon>Scleractinia</taxon>
        <taxon>Caryophylliina</taxon>
        <taxon>Caryophylliidae</taxon>
        <taxon>Desmophyllum</taxon>
    </lineage>
</organism>
<gene>
    <name evidence="1" type="ORF">OS493_029256</name>
</gene>